<dbReference type="CDD" id="cd06464">
    <property type="entry name" value="ACD_sHsps-like"/>
    <property type="match status" value="1"/>
</dbReference>
<evidence type="ECO:0000313" key="7">
    <source>
        <dbReference type="Proteomes" id="UP000524246"/>
    </source>
</evidence>
<evidence type="ECO:0000256" key="3">
    <source>
        <dbReference type="PROSITE-ProRule" id="PRU00285"/>
    </source>
</evidence>
<feature type="domain" description="SHSP" evidence="5">
    <location>
        <begin position="12"/>
        <end position="123"/>
    </location>
</feature>
<reference evidence="6 7" key="1">
    <citation type="journal article" date="2020" name="Biotechnol. Biofuels">
        <title>New insights from the biogas microbiome by comprehensive genome-resolved metagenomics of nearly 1600 species originating from multiple anaerobic digesters.</title>
        <authorList>
            <person name="Campanaro S."/>
            <person name="Treu L."/>
            <person name="Rodriguez-R L.M."/>
            <person name="Kovalovszki A."/>
            <person name="Ziels R.M."/>
            <person name="Maus I."/>
            <person name="Zhu X."/>
            <person name="Kougias P.G."/>
            <person name="Basile A."/>
            <person name="Luo G."/>
            <person name="Schluter A."/>
            <person name="Konstantinidis K.T."/>
            <person name="Angelidaki I."/>
        </authorList>
    </citation>
    <scope>NUCLEOTIDE SEQUENCE [LARGE SCALE GENOMIC DNA]</scope>
    <source>
        <strain evidence="6">AS27yjCOA_65</strain>
    </source>
</reference>
<dbReference type="Pfam" id="PF00011">
    <property type="entry name" value="HSP20"/>
    <property type="match status" value="1"/>
</dbReference>
<sequence>MTQANNSSESKRTQEWRHPAYDITEDADGLYVYLDMPGVCQDRLEVEYQNREITVTGSLDNSKFENFKLGWQEYRPYGFRRRFSIPEHIDADKITASLKDGVVKLTLPKSESVKPRRIAISCN</sequence>
<accession>A0A7X9IKS1</accession>
<dbReference type="SUPFAM" id="SSF49764">
    <property type="entry name" value="HSP20-like chaperones"/>
    <property type="match status" value="1"/>
</dbReference>
<gene>
    <name evidence="6" type="ORF">GYA55_09595</name>
</gene>
<dbReference type="Proteomes" id="UP000524246">
    <property type="component" value="Unassembled WGS sequence"/>
</dbReference>
<keyword evidence="1" id="KW-0809">Transit peptide</keyword>
<dbReference type="InterPro" id="IPR002068">
    <property type="entry name" value="A-crystallin/Hsp20_dom"/>
</dbReference>
<evidence type="ECO:0000313" key="6">
    <source>
        <dbReference type="EMBL" id="NMC63404.1"/>
    </source>
</evidence>
<protein>
    <submittedName>
        <fullName evidence="6">Hsp20/alpha crystallin family protein</fullName>
    </submittedName>
</protein>
<name>A0A7X9IKS1_9DELT</name>
<evidence type="ECO:0000259" key="5">
    <source>
        <dbReference type="PROSITE" id="PS01031"/>
    </source>
</evidence>
<evidence type="ECO:0000256" key="2">
    <source>
        <dbReference type="ARBA" id="ARBA00023016"/>
    </source>
</evidence>
<dbReference type="Gene3D" id="2.60.40.790">
    <property type="match status" value="1"/>
</dbReference>
<dbReference type="AlphaFoldDB" id="A0A7X9IKS1"/>
<dbReference type="EMBL" id="JAAZON010000431">
    <property type="protein sequence ID" value="NMC63404.1"/>
    <property type="molecule type" value="Genomic_DNA"/>
</dbReference>
<dbReference type="PROSITE" id="PS01031">
    <property type="entry name" value="SHSP"/>
    <property type="match status" value="1"/>
</dbReference>
<dbReference type="PANTHER" id="PTHR46991">
    <property type="entry name" value="23.5 KDA HEAT SHOCK PROTEIN, MITOCHONDRIAL"/>
    <property type="match status" value="1"/>
</dbReference>
<evidence type="ECO:0000256" key="4">
    <source>
        <dbReference type="RuleBase" id="RU003616"/>
    </source>
</evidence>
<organism evidence="6 7">
    <name type="scientific">SAR324 cluster bacterium</name>
    <dbReference type="NCBI Taxonomy" id="2024889"/>
    <lineage>
        <taxon>Bacteria</taxon>
        <taxon>Deltaproteobacteria</taxon>
        <taxon>SAR324 cluster</taxon>
    </lineage>
</organism>
<comment type="similarity">
    <text evidence="3 4">Belongs to the small heat shock protein (HSP20) family.</text>
</comment>
<proteinExistence type="inferred from homology"/>
<dbReference type="InterPro" id="IPR008978">
    <property type="entry name" value="HSP20-like_chaperone"/>
</dbReference>
<evidence type="ECO:0000256" key="1">
    <source>
        <dbReference type="ARBA" id="ARBA00022946"/>
    </source>
</evidence>
<dbReference type="PANTHER" id="PTHR46991:SF11">
    <property type="entry name" value="SMALL HEAT SHOCK PROTEIN HSPF"/>
    <property type="match status" value="1"/>
</dbReference>
<keyword evidence="2" id="KW-0346">Stress response</keyword>
<dbReference type="InterPro" id="IPR044656">
    <property type="entry name" value="HSP14.7/HSP23.5/HSP23.6-like"/>
</dbReference>
<comment type="caution">
    <text evidence="6">The sequence shown here is derived from an EMBL/GenBank/DDBJ whole genome shotgun (WGS) entry which is preliminary data.</text>
</comment>